<proteinExistence type="inferred from homology"/>
<reference evidence="4 5" key="1">
    <citation type="submission" date="2023-09" db="EMBL/GenBank/DDBJ databases">
        <title>Pangenome analysis of Batrachochytrium dendrobatidis and related Chytrids.</title>
        <authorList>
            <person name="Yacoub M.N."/>
            <person name="Stajich J.E."/>
            <person name="James T.Y."/>
        </authorList>
    </citation>
    <scope>NUCLEOTIDE SEQUENCE [LARGE SCALE GENOMIC DNA]</scope>
    <source>
        <strain evidence="4 5">JEL0888</strain>
    </source>
</reference>
<protein>
    <recommendedName>
        <fullName evidence="3">Thioesterase domain-containing protein</fullName>
    </recommendedName>
</protein>
<dbReference type="NCBIfam" id="TIGR00369">
    <property type="entry name" value="unchar_dom_1"/>
    <property type="match status" value="1"/>
</dbReference>
<evidence type="ECO:0000259" key="3">
    <source>
        <dbReference type="Pfam" id="PF03061"/>
    </source>
</evidence>
<dbReference type="EMBL" id="JADGIZ020000032">
    <property type="protein sequence ID" value="KAL2914579.1"/>
    <property type="molecule type" value="Genomic_DNA"/>
</dbReference>
<dbReference type="Proteomes" id="UP001527925">
    <property type="component" value="Unassembled WGS sequence"/>
</dbReference>
<dbReference type="Pfam" id="PF03061">
    <property type="entry name" value="4HBT"/>
    <property type="match status" value="1"/>
</dbReference>
<dbReference type="InterPro" id="IPR003736">
    <property type="entry name" value="PAAI_dom"/>
</dbReference>
<dbReference type="InterPro" id="IPR039298">
    <property type="entry name" value="ACOT13"/>
</dbReference>
<dbReference type="CDD" id="cd03443">
    <property type="entry name" value="PaaI_thioesterase"/>
    <property type="match status" value="1"/>
</dbReference>
<dbReference type="PANTHER" id="PTHR21660">
    <property type="entry name" value="THIOESTERASE SUPERFAMILY MEMBER-RELATED"/>
    <property type="match status" value="1"/>
</dbReference>
<feature type="domain" description="Thioesterase" evidence="3">
    <location>
        <begin position="57"/>
        <end position="130"/>
    </location>
</feature>
<accession>A0ABR4N534</accession>
<evidence type="ECO:0000313" key="4">
    <source>
        <dbReference type="EMBL" id="KAL2914579.1"/>
    </source>
</evidence>
<dbReference type="InterPro" id="IPR029069">
    <property type="entry name" value="HotDog_dom_sf"/>
</dbReference>
<gene>
    <name evidence="4" type="ORF">HK105_205930</name>
</gene>
<organism evidence="4 5">
    <name type="scientific">Polyrhizophydium stewartii</name>
    <dbReference type="NCBI Taxonomy" id="2732419"/>
    <lineage>
        <taxon>Eukaryota</taxon>
        <taxon>Fungi</taxon>
        <taxon>Fungi incertae sedis</taxon>
        <taxon>Chytridiomycota</taxon>
        <taxon>Chytridiomycota incertae sedis</taxon>
        <taxon>Chytridiomycetes</taxon>
        <taxon>Rhizophydiales</taxon>
        <taxon>Rhizophydiales incertae sedis</taxon>
        <taxon>Polyrhizophydium</taxon>
    </lineage>
</organism>
<comment type="caution">
    <text evidence="4">The sequence shown here is derived from an EMBL/GenBank/DDBJ whole genome shotgun (WGS) entry which is preliminary data.</text>
</comment>
<sequence>MHGKAFEVVSLLMKRLGDEGFSSRTLGKLRLLKATNDGRITIGIPVEVQHLNLVKGLHGGVTASIVDVAGSLAIACKTQSLHTGVSTDISVSYLSGGKLGDELRIEAECPKAGRTLAFTQVRIFTGDKLLATGSHTKFIAQPSKPSSSE</sequence>
<dbReference type="Gene3D" id="3.10.129.10">
    <property type="entry name" value="Hotdog Thioesterase"/>
    <property type="match status" value="1"/>
</dbReference>
<keyword evidence="2" id="KW-0378">Hydrolase</keyword>
<dbReference type="PANTHER" id="PTHR21660:SF1">
    <property type="entry name" value="ACYL-COENZYME A THIOESTERASE 13"/>
    <property type="match status" value="1"/>
</dbReference>
<keyword evidence="5" id="KW-1185">Reference proteome</keyword>
<evidence type="ECO:0000256" key="1">
    <source>
        <dbReference type="ARBA" id="ARBA00008324"/>
    </source>
</evidence>
<dbReference type="SUPFAM" id="SSF54637">
    <property type="entry name" value="Thioesterase/thiol ester dehydrase-isomerase"/>
    <property type="match status" value="1"/>
</dbReference>
<evidence type="ECO:0000256" key="2">
    <source>
        <dbReference type="ARBA" id="ARBA00022801"/>
    </source>
</evidence>
<evidence type="ECO:0000313" key="5">
    <source>
        <dbReference type="Proteomes" id="UP001527925"/>
    </source>
</evidence>
<name>A0ABR4N534_9FUNG</name>
<dbReference type="InterPro" id="IPR006683">
    <property type="entry name" value="Thioestr_dom"/>
</dbReference>
<comment type="similarity">
    <text evidence="1">Belongs to the thioesterase PaaI family.</text>
</comment>